<organism evidence="2 3">
    <name type="scientific">Coprinopsis marcescibilis</name>
    <name type="common">Agaric fungus</name>
    <name type="synonym">Psathyrella marcescibilis</name>
    <dbReference type="NCBI Taxonomy" id="230819"/>
    <lineage>
        <taxon>Eukaryota</taxon>
        <taxon>Fungi</taxon>
        <taxon>Dikarya</taxon>
        <taxon>Basidiomycota</taxon>
        <taxon>Agaricomycotina</taxon>
        <taxon>Agaricomycetes</taxon>
        <taxon>Agaricomycetidae</taxon>
        <taxon>Agaricales</taxon>
        <taxon>Agaricineae</taxon>
        <taxon>Psathyrellaceae</taxon>
        <taxon>Coprinopsis</taxon>
    </lineage>
</organism>
<dbReference type="AlphaFoldDB" id="A0A5C3L844"/>
<sequence length="744" mass="81274">MPLTRKSTRQMAVSCEADPILATVTTTTTTTTTPAAAKNAAVKRAQTSKKKASNALPPAETVKNPEEAPAPVKQTRPRTTARGGKAPTKGCSSAASSPDDANTVECTTTNEVEPAVSQTNPTKPTAMPKSAQPGATTPGAPAKAPRKPKRPAAVIQAEREEKQRMREERERQKVVKAALAQRFEEYDCDDHKAATDSQATAVWNLQDAVLTLDIPIQEEYEDFTALVANVSSCESEDEEVGQLLKTAVDQGVSLKNIEEQIQTLKLTNGRSGGKGKGKSKVINSLPLASGLNPKFRTNNTEFRSNTVPQSSKVVFRDLGGLNDEDADGVPPFENETVNLTVFPRNAGALAMREKRAAPIVEIVSGVFSSPPPSVGPPPSTAVSHSPALYTHPQTHTQLYSMPIFTLPVFTPQANQGFQQNFAPPTTHNPTYQPQQFTQASTNPFATQGQGMQATAIPPTTNFLQPARKQVIKPALPTSRLHFQPIANTPGSQFWLANPRPLTAHAVHMENLPAFTQINNRWRASFLPTLMDALYTSDEPFKEFVIQTTKIQGTVQVVVNKVYPKVNYTVQLMGDPVHLLAYNRTFRTLTEAYNWLLWVKNFNGPLFFQDPTPLRSPHVQQEVVSENAIGYNGEWNPPVGLFALIMASLERTAHILEPNGQVKQNPNGSPIKLAKFSDENWGAKLNLNLKSLGMIHLDKWADILESCAPVQLDQVAVPVGGGMNIIADFEQRQNMFAYKSPRKGF</sequence>
<feature type="compositionally biased region" description="Basic and acidic residues" evidence="1">
    <location>
        <begin position="157"/>
        <end position="169"/>
    </location>
</feature>
<gene>
    <name evidence="2" type="ORF">FA15DRAFT_700540</name>
</gene>
<evidence type="ECO:0000313" key="2">
    <source>
        <dbReference type="EMBL" id="TFK28977.1"/>
    </source>
</evidence>
<feature type="compositionally biased region" description="Low complexity" evidence="1">
    <location>
        <begin position="103"/>
        <end position="113"/>
    </location>
</feature>
<evidence type="ECO:0000256" key="1">
    <source>
        <dbReference type="SAM" id="MobiDB-lite"/>
    </source>
</evidence>
<evidence type="ECO:0000313" key="3">
    <source>
        <dbReference type="Proteomes" id="UP000307440"/>
    </source>
</evidence>
<accession>A0A5C3L844</accession>
<proteinExistence type="predicted"/>
<dbReference type="Proteomes" id="UP000307440">
    <property type="component" value="Unassembled WGS sequence"/>
</dbReference>
<keyword evidence="3" id="KW-1185">Reference proteome</keyword>
<feature type="region of interest" description="Disordered" evidence="1">
    <location>
        <begin position="26"/>
        <end position="169"/>
    </location>
</feature>
<name>A0A5C3L844_COPMA</name>
<dbReference type="OrthoDB" id="3190308at2759"/>
<feature type="compositionally biased region" description="Low complexity" evidence="1">
    <location>
        <begin position="26"/>
        <end position="45"/>
    </location>
</feature>
<reference evidence="2 3" key="1">
    <citation type="journal article" date="2019" name="Nat. Ecol. Evol.">
        <title>Megaphylogeny resolves global patterns of mushroom evolution.</title>
        <authorList>
            <person name="Varga T."/>
            <person name="Krizsan K."/>
            <person name="Foldi C."/>
            <person name="Dima B."/>
            <person name="Sanchez-Garcia M."/>
            <person name="Sanchez-Ramirez S."/>
            <person name="Szollosi G.J."/>
            <person name="Szarkandi J.G."/>
            <person name="Papp V."/>
            <person name="Albert L."/>
            <person name="Andreopoulos W."/>
            <person name="Angelini C."/>
            <person name="Antonin V."/>
            <person name="Barry K.W."/>
            <person name="Bougher N.L."/>
            <person name="Buchanan P."/>
            <person name="Buyck B."/>
            <person name="Bense V."/>
            <person name="Catcheside P."/>
            <person name="Chovatia M."/>
            <person name="Cooper J."/>
            <person name="Damon W."/>
            <person name="Desjardin D."/>
            <person name="Finy P."/>
            <person name="Geml J."/>
            <person name="Haridas S."/>
            <person name="Hughes K."/>
            <person name="Justo A."/>
            <person name="Karasinski D."/>
            <person name="Kautmanova I."/>
            <person name="Kiss B."/>
            <person name="Kocsube S."/>
            <person name="Kotiranta H."/>
            <person name="LaButti K.M."/>
            <person name="Lechner B.E."/>
            <person name="Liimatainen K."/>
            <person name="Lipzen A."/>
            <person name="Lukacs Z."/>
            <person name="Mihaltcheva S."/>
            <person name="Morgado L.N."/>
            <person name="Niskanen T."/>
            <person name="Noordeloos M.E."/>
            <person name="Ohm R.A."/>
            <person name="Ortiz-Santana B."/>
            <person name="Ovrebo C."/>
            <person name="Racz N."/>
            <person name="Riley R."/>
            <person name="Savchenko A."/>
            <person name="Shiryaev A."/>
            <person name="Soop K."/>
            <person name="Spirin V."/>
            <person name="Szebenyi C."/>
            <person name="Tomsovsky M."/>
            <person name="Tulloss R.E."/>
            <person name="Uehling J."/>
            <person name="Grigoriev I.V."/>
            <person name="Vagvolgyi C."/>
            <person name="Papp T."/>
            <person name="Martin F.M."/>
            <person name="Miettinen O."/>
            <person name="Hibbett D.S."/>
            <person name="Nagy L.G."/>
        </authorList>
    </citation>
    <scope>NUCLEOTIDE SEQUENCE [LARGE SCALE GENOMIC DNA]</scope>
    <source>
        <strain evidence="2 3">CBS 121175</strain>
    </source>
</reference>
<feature type="compositionally biased region" description="Low complexity" evidence="1">
    <location>
        <begin position="133"/>
        <end position="143"/>
    </location>
</feature>
<feature type="compositionally biased region" description="Polar residues" evidence="1">
    <location>
        <begin position="90"/>
        <end position="100"/>
    </location>
</feature>
<dbReference type="EMBL" id="ML210152">
    <property type="protein sequence ID" value="TFK28977.1"/>
    <property type="molecule type" value="Genomic_DNA"/>
</dbReference>
<protein>
    <submittedName>
        <fullName evidence="2">Uncharacterized protein</fullName>
    </submittedName>
</protein>